<keyword evidence="2" id="KW-1185">Reference proteome</keyword>
<dbReference type="SUPFAM" id="SSF144064">
    <property type="entry name" value="Heme iron utilization protein-like"/>
    <property type="match status" value="1"/>
</dbReference>
<dbReference type="CDD" id="cd16829">
    <property type="entry name" value="ChuX_HutX-like"/>
    <property type="match status" value="1"/>
</dbReference>
<comment type="caution">
    <text evidence="1">The sequence shown here is derived from an EMBL/GenBank/DDBJ whole genome shotgun (WGS) entry which is preliminary data.</text>
</comment>
<proteinExistence type="predicted"/>
<gene>
    <name evidence="1" type="ORF">DES45_101304</name>
</gene>
<dbReference type="InterPro" id="IPR010413">
    <property type="entry name" value="HutX-like"/>
</dbReference>
<dbReference type="PIRSF" id="PIRSF030840">
    <property type="entry name" value="DUF1008"/>
    <property type="match status" value="1"/>
</dbReference>
<dbReference type="NCBIfam" id="TIGR04108">
    <property type="entry name" value="HutX"/>
    <property type="match status" value="1"/>
</dbReference>
<evidence type="ECO:0000313" key="1">
    <source>
        <dbReference type="EMBL" id="RDI62041.1"/>
    </source>
</evidence>
<sequence length="174" mass="18935">MAQVSPLARPEDRIRAQLAAKPDGVLETIAADVGVPLADVLACLPEGASVPADGSAFEEIWKDLVAWGEITFVVHTRDGVFECKGGIPSGSFGRGYFNVHGDSPIGGHLRADRCQSIHFVDRPFFGKRSCSVQFINLEGEAMFKVFVGRNGDRSLKTEQLARFEALRDRMAARS</sequence>
<dbReference type="Gene3D" id="3.40.1570.10">
    <property type="entry name" value="HemS/ChuS/ChuX like domains"/>
    <property type="match status" value="1"/>
</dbReference>
<dbReference type="Proteomes" id="UP000254925">
    <property type="component" value="Unassembled WGS sequence"/>
</dbReference>
<evidence type="ECO:0000313" key="2">
    <source>
        <dbReference type="Proteomes" id="UP000254925"/>
    </source>
</evidence>
<name>A0A370HVR2_9HYPH</name>
<dbReference type="EMBL" id="QQBB01000001">
    <property type="protein sequence ID" value="RDI62041.1"/>
    <property type="molecule type" value="Genomic_DNA"/>
</dbReference>
<protein>
    <submittedName>
        <fullName evidence="1">Heme utilization protein HuvX</fullName>
    </submittedName>
</protein>
<organism evidence="1 2">
    <name type="scientific">Microvirga subterranea</name>
    <dbReference type="NCBI Taxonomy" id="186651"/>
    <lineage>
        <taxon>Bacteria</taxon>
        <taxon>Pseudomonadati</taxon>
        <taxon>Pseudomonadota</taxon>
        <taxon>Alphaproteobacteria</taxon>
        <taxon>Hyphomicrobiales</taxon>
        <taxon>Methylobacteriaceae</taxon>
        <taxon>Microvirga</taxon>
    </lineage>
</organism>
<dbReference type="RefSeq" id="WP_114768200.1">
    <property type="nucleotide sequence ID" value="NZ_QQBB01000001.1"/>
</dbReference>
<dbReference type="InterPro" id="IPR053733">
    <property type="entry name" value="Heme_Transport_Util_sf"/>
</dbReference>
<reference evidence="1 2" key="1">
    <citation type="submission" date="2018-07" db="EMBL/GenBank/DDBJ databases">
        <title>Genomic Encyclopedia of Type Strains, Phase IV (KMG-IV): sequencing the most valuable type-strain genomes for metagenomic binning, comparative biology and taxonomic classification.</title>
        <authorList>
            <person name="Goeker M."/>
        </authorList>
    </citation>
    <scope>NUCLEOTIDE SEQUENCE [LARGE SCALE GENOMIC DNA]</scope>
    <source>
        <strain evidence="1 2">DSM 14364</strain>
    </source>
</reference>
<dbReference type="Pfam" id="PF06228">
    <property type="entry name" value="ChuX_HutX"/>
    <property type="match status" value="1"/>
</dbReference>
<dbReference type="OrthoDB" id="8781266at2"/>
<dbReference type="AlphaFoldDB" id="A0A370HVR2"/>
<accession>A0A370HVR2</accession>